<keyword evidence="1" id="KW-0812">Transmembrane</keyword>
<feature type="transmembrane region" description="Helical" evidence="1">
    <location>
        <begin position="172"/>
        <end position="201"/>
    </location>
</feature>
<keyword evidence="3" id="KW-1185">Reference proteome</keyword>
<accession>H5UPV5</accession>
<feature type="transmembrane region" description="Helical" evidence="1">
    <location>
        <begin position="138"/>
        <end position="160"/>
    </location>
</feature>
<dbReference type="GO" id="GO:0015813">
    <property type="term" value="P:L-glutamate transmembrane transport"/>
    <property type="evidence" value="ECO:0007669"/>
    <property type="project" value="InterPro"/>
</dbReference>
<reference evidence="2 3" key="1">
    <citation type="submission" date="2012-02" db="EMBL/GenBank/DDBJ databases">
        <title>Whole genome shotgun sequence of Mobilicoccus pelagius NBRC 104925.</title>
        <authorList>
            <person name="Yoshida Y."/>
            <person name="Hosoyama A."/>
            <person name="Tsuchikane K."/>
            <person name="Katsumata H."/>
            <person name="Yamazaki S."/>
            <person name="Fujita N."/>
        </authorList>
    </citation>
    <scope>NUCLEOTIDE SEQUENCE [LARGE SCALE GENOMIC DNA]</scope>
    <source>
        <strain evidence="2 3">NBRC 104925</strain>
    </source>
</reference>
<gene>
    <name evidence="2" type="primary">gltS</name>
    <name evidence="2" type="ORF">MOPEL_029_00390</name>
</gene>
<proteinExistence type="predicted"/>
<dbReference type="GO" id="GO:0015501">
    <property type="term" value="F:glutamate:sodium symporter activity"/>
    <property type="evidence" value="ECO:0007669"/>
    <property type="project" value="InterPro"/>
</dbReference>
<feature type="transmembrane region" description="Helical" evidence="1">
    <location>
        <begin position="109"/>
        <end position="132"/>
    </location>
</feature>
<feature type="transmembrane region" description="Helical" evidence="1">
    <location>
        <begin position="20"/>
        <end position="37"/>
    </location>
</feature>
<dbReference type="EMBL" id="BAFE01000027">
    <property type="protein sequence ID" value="GAB47760.1"/>
    <property type="molecule type" value="Genomic_DNA"/>
</dbReference>
<evidence type="ECO:0000313" key="2">
    <source>
        <dbReference type="EMBL" id="GAB47760.1"/>
    </source>
</evidence>
<dbReference type="PANTHER" id="PTHR36178">
    <property type="entry name" value="SLR0625 PROTEIN"/>
    <property type="match status" value="1"/>
</dbReference>
<keyword evidence="1" id="KW-0472">Membrane</keyword>
<feature type="transmembrane region" description="Helical" evidence="1">
    <location>
        <begin position="44"/>
        <end position="65"/>
    </location>
</feature>
<dbReference type="InterPro" id="IPR004445">
    <property type="entry name" value="GltS"/>
</dbReference>
<dbReference type="Pfam" id="PF03616">
    <property type="entry name" value="Glt_symporter"/>
    <property type="match status" value="1"/>
</dbReference>
<name>H5UPV5_9MICO</name>
<dbReference type="PANTHER" id="PTHR36178:SF1">
    <property type="entry name" value="SODIUM_GLUTAMATE SYMPORTER"/>
    <property type="match status" value="1"/>
</dbReference>
<evidence type="ECO:0000313" key="3">
    <source>
        <dbReference type="Proteomes" id="UP000004367"/>
    </source>
</evidence>
<dbReference type="STRING" id="1089455.MOPEL_029_00390"/>
<dbReference type="eggNOG" id="COG0786">
    <property type="taxonomic scope" value="Bacteria"/>
</dbReference>
<dbReference type="AlphaFoldDB" id="H5UPV5"/>
<dbReference type="Proteomes" id="UP000004367">
    <property type="component" value="Unassembled WGS sequence"/>
</dbReference>
<evidence type="ECO:0000256" key="1">
    <source>
        <dbReference type="SAM" id="Phobius"/>
    </source>
</evidence>
<dbReference type="GO" id="GO:0016020">
    <property type="term" value="C:membrane"/>
    <property type="evidence" value="ECO:0007669"/>
    <property type="project" value="InterPro"/>
</dbReference>
<sequence length="202" mass="21608">MPQAELIDNESHTVSSESLLYAGALVAVIMAAGNALGRWFTDQFGYALPAYVGAMLIAIIVRNVIDTTRVVPLRMEDMDVIGNLTLSFFLTQAMMTLKIWELANVAGPLMGILVVQVTVLLAFAVFVVFPLMGRDYDAATMVGGLMGHGLGATPNGIANMDAISKAHRARSTLAFVVVPLAGSVLIDIVSVPWITFCLNFFA</sequence>
<organism evidence="2 3">
    <name type="scientific">Mobilicoccus pelagius NBRC 104925</name>
    <dbReference type="NCBI Taxonomy" id="1089455"/>
    <lineage>
        <taxon>Bacteria</taxon>
        <taxon>Bacillati</taxon>
        <taxon>Actinomycetota</taxon>
        <taxon>Actinomycetes</taxon>
        <taxon>Micrococcales</taxon>
        <taxon>Dermatophilaceae</taxon>
        <taxon>Mobilicoccus</taxon>
    </lineage>
</organism>
<feature type="transmembrane region" description="Helical" evidence="1">
    <location>
        <begin position="80"/>
        <end position="97"/>
    </location>
</feature>
<comment type="caution">
    <text evidence="2">The sequence shown here is derived from an EMBL/GenBank/DDBJ whole genome shotgun (WGS) entry which is preliminary data.</text>
</comment>
<keyword evidence="1" id="KW-1133">Transmembrane helix</keyword>
<protein>
    <submittedName>
        <fullName evidence="2">Sodium/glutamate symport carrier protein</fullName>
    </submittedName>
</protein>